<evidence type="ECO:0000256" key="4">
    <source>
        <dbReference type="ARBA" id="ARBA00022793"/>
    </source>
</evidence>
<evidence type="ECO:0000256" key="6">
    <source>
        <dbReference type="ARBA" id="ARBA00023244"/>
    </source>
</evidence>
<comment type="catalytic activity">
    <reaction evidence="8">
        <text>uroporphyrinogen III + 4 H(+) = coproporphyrinogen III + 4 CO2</text>
        <dbReference type="Rhea" id="RHEA:19865"/>
        <dbReference type="ChEBI" id="CHEBI:15378"/>
        <dbReference type="ChEBI" id="CHEBI:16526"/>
        <dbReference type="ChEBI" id="CHEBI:57308"/>
        <dbReference type="ChEBI" id="CHEBI:57309"/>
        <dbReference type="EC" id="4.1.1.37"/>
    </reaction>
</comment>
<feature type="compositionally biased region" description="Polar residues" evidence="10">
    <location>
        <begin position="15"/>
        <end position="34"/>
    </location>
</feature>
<dbReference type="EC" id="4.1.1.37" evidence="3 7"/>
<reference evidence="13 14" key="1">
    <citation type="submission" date="2017-11" db="EMBL/GenBank/DDBJ databases">
        <title>Genomic Encyclopedia of Archaeal and Bacterial Type Strains, Phase II (KMG-II): From Individual Species to Whole Genera.</title>
        <authorList>
            <person name="Goeker M."/>
        </authorList>
    </citation>
    <scope>NUCLEOTIDE SEQUENCE [LARGE SCALE GENOMIC DNA]</scope>
    <source>
        <strain evidence="13 14">DSM 22413</strain>
    </source>
</reference>
<dbReference type="Pfam" id="PF01208">
    <property type="entry name" value="URO-D"/>
    <property type="match status" value="1"/>
</dbReference>
<feature type="domain" description="Uroporphyrinogen decarboxylase (URO-D)" evidence="11">
    <location>
        <begin position="67"/>
        <end position="76"/>
    </location>
</feature>
<sequence length="409" mass="42966">MVARSQGEHSHSAIDLSTTTPGGQNRGVTPTVNPTKHLPADHPLVDGRTTDAPLVRALRGDRPATLPVWFMRQAGRSLPEYRAAREGTTMLGSCLDPALASEITLQPVRRHGVDAAVFYSDIVVPLLLAGVDVEIQPGVGPVMGQAYATADDVARLVEHELTLDALAPVSEGVARTVAALGSTPLMGFAGAPFTLAAYLVEGRPSRDHLAARTLMHADPDTWFRLVEWAADVTGTFLRAQVLAGASAGQLFDSWAGSLSLDDYSRYALPASSRALTHVTDLVTPPAPDAARDAGAQAGGAPRGIPLVHFGTGTGHLLEAMRHAGAGALGVDYRTPLDEAAKLLGGTTPLQGNIDPALLFAPWPVLEAHVRDVVERGRYAPGHVVNLGHGVPPTTDPTVLTRVVELVHSL</sequence>
<evidence type="ECO:0000256" key="2">
    <source>
        <dbReference type="ARBA" id="ARBA00009935"/>
    </source>
</evidence>
<comment type="pathway">
    <text evidence="1 8">Porphyrin-containing compound metabolism; protoporphyrin-IX biosynthesis; coproporphyrinogen-III from 5-aminolevulinate: step 4/4.</text>
</comment>
<feature type="compositionally biased region" description="Basic and acidic residues" evidence="10">
    <location>
        <begin position="38"/>
        <end position="49"/>
    </location>
</feature>
<protein>
    <recommendedName>
        <fullName evidence="3 7">Uroporphyrinogen decarboxylase</fullName>
        <ecNumber evidence="3 7">4.1.1.37</ecNumber>
    </recommendedName>
</protein>
<dbReference type="GO" id="GO:0005829">
    <property type="term" value="C:cytosol"/>
    <property type="evidence" value="ECO:0007669"/>
    <property type="project" value="TreeGrafter"/>
</dbReference>
<dbReference type="UniPathway" id="UPA00251">
    <property type="reaction ID" value="UER00321"/>
</dbReference>
<keyword evidence="4 8" id="KW-0210">Decarboxylase</keyword>
<comment type="caution">
    <text evidence="13">The sequence shown here is derived from an EMBL/GenBank/DDBJ whole genome shotgun (WGS) entry which is preliminary data.</text>
</comment>
<gene>
    <name evidence="13" type="ORF">CLV34_1158</name>
</gene>
<dbReference type="EMBL" id="PGTZ01000007">
    <property type="protein sequence ID" value="PJI93684.1"/>
    <property type="molecule type" value="Genomic_DNA"/>
</dbReference>
<evidence type="ECO:0000256" key="1">
    <source>
        <dbReference type="ARBA" id="ARBA00004804"/>
    </source>
</evidence>
<accession>A0A2M8WS39</accession>
<dbReference type="PROSITE" id="PS00906">
    <property type="entry name" value="UROD_1"/>
    <property type="match status" value="1"/>
</dbReference>
<dbReference type="InterPro" id="IPR038071">
    <property type="entry name" value="UROD/MetE-like_sf"/>
</dbReference>
<proteinExistence type="inferred from homology"/>
<evidence type="ECO:0000259" key="11">
    <source>
        <dbReference type="PROSITE" id="PS00906"/>
    </source>
</evidence>
<feature type="compositionally biased region" description="Basic and acidic residues" evidence="10">
    <location>
        <begin position="1"/>
        <end position="12"/>
    </location>
</feature>
<dbReference type="AlphaFoldDB" id="A0A2M8WS39"/>
<evidence type="ECO:0000259" key="12">
    <source>
        <dbReference type="PROSITE" id="PS00907"/>
    </source>
</evidence>
<dbReference type="Proteomes" id="UP000231586">
    <property type="component" value="Unassembled WGS sequence"/>
</dbReference>
<evidence type="ECO:0000256" key="8">
    <source>
        <dbReference type="RuleBase" id="RU000554"/>
    </source>
</evidence>
<keyword evidence="14" id="KW-1185">Reference proteome</keyword>
<organism evidence="13 14">
    <name type="scientific">Luteimicrobium subarcticum</name>
    <dbReference type="NCBI Taxonomy" id="620910"/>
    <lineage>
        <taxon>Bacteria</taxon>
        <taxon>Bacillati</taxon>
        <taxon>Actinomycetota</taxon>
        <taxon>Actinomycetes</taxon>
        <taxon>Micrococcales</taxon>
        <taxon>Luteimicrobium</taxon>
    </lineage>
</organism>
<comment type="similarity">
    <text evidence="2 9">Belongs to the uroporphyrinogen decarboxylase family.</text>
</comment>
<dbReference type="PROSITE" id="PS00907">
    <property type="entry name" value="UROD_2"/>
    <property type="match status" value="1"/>
</dbReference>
<dbReference type="PANTHER" id="PTHR21091:SF169">
    <property type="entry name" value="UROPORPHYRINOGEN DECARBOXYLASE"/>
    <property type="match status" value="1"/>
</dbReference>
<dbReference type="NCBIfam" id="TIGR01464">
    <property type="entry name" value="hemE"/>
    <property type="match status" value="1"/>
</dbReference>
<keyword evidence="6 8" id="KW-0627">Porphyrin biosynthesis</keyword>
<dbReference type="SUPFAM" id="SSF51726">
    <property type="entry name" value="UROD/MetE-like"/>
    <property type="match status" value="1"/>
</dbReference>
<dbReference type="InterPro" id="IPR006361">
    <property type="entry name" value="Uroporphyrinogen_deCO2ase_HemE"/>
</dbReference>
<evidence type="ECO:0000256" key="7">
    <source>
        <dbReference type="NCBIfam" id="TIGR01464"/>
    </source>
</evidence>
<keyword evidence="5 8" id="KW-0456">Lyase</keyword>
<name>A0A2M8WS39_9MICO</name>
<evidence type="ECO:0000313" key="14">
    <source>
        <dbReference type="Proteomes" id="UP000231586"/>
    </source>
</evidence>
<dbReference type="GO" id="GO:0006782">
    <property type="term" value="P:protoporphyrinogen IX biosynthetic process"/>
    <property type="evidence" value="ECO:0007669"/>
    <property type="project" value="UniProtKB-UniPathway"/>
</dbReference>
<evidence type="ECO:0000256" key="9">
    <source>
        <dbReference type="RuleBase" id="RU004169"/>
    </source>
</evidence>
<evidence type="ECO:0000313" key="13">
    <source>
        <dbReference type="EMBL" id="PJI93684.1"/>
    </source>
</evidence>
<evidence type="ECO:0000256" key="10">
    <source>
        <dbReference type="SAM" id="MobiDB-lite"/>
    </source>
</evidence>
<dbReference type="CDD" id="cd00717">
    <property type="entry name" value="URO-D"/>
    <property type="match status" value="1"/>
</dbReference>
<dbReference type="PANTHER" id="PTHR21091">
    <property type="entry name" value="METHYLTETRAHYDROFOLATE:HOMOCYSTEINE METHYLTRANSFERASE RELATED"/>
    <property type="match status" value="1"/>
</dbReference>
<evidence type="ECO:0000256" key="3">
    <source>
        <dbReference type="ARBA" id="ARBA00012288"/>
    </source>
</evidence>
<evidence type="ECO:0000256" key="5">
    <source>
        <dbReference type="ARBA" id="ARBA00023239"/>
    </source>
</evidence>
<dbReference type="Gene3D" id="3.20.20.210">
    <property type="match status" value="1"/>
</dbReference>
<dbReference type="InterPro" id="IPR000257">
    <property type="entry name" value="Uroporphyrinogen_deCOase"/>
</dbReference>
<feature type="region of interest" description="Disordered" evidence="10">
    <location>
        <begin position="1"/>
        <end position="49"/>
    </location>
</feature>
<dbReference type="GO" id="GO:0004853">
    <property type="term" value="F:uroporphyrinogen decarboxylase activity"/>
    <property type="evidence" value="ECO:0007669"/>
    <property type="project" value="UniProtKB-UniRule"/>
</dbReference>
<feature type="domain" description="Uroporphyrinogen decarboxylase (URO-D)" evidence="12">
    <location>
        <begin position="186"/>
        <end position="202"/>
    </location>
</feature>